<dbReference type="InterPro" id="IPR004014">
    <property type="entry name" value="ATPase_P-typ_cation-transptr_N"/>
</dbReference>
<protein>
    <submittedName>
        <fullName evidence="10">HAD-IC family P-type ATPase</fullName>
    </submittedName>
</protein>
<dbReference type="InterPro" id="IPR036412">
    <property type="entry name" value="HAD-like_sf"/>
</dbReference>
<evidence type="ECO:0000256" key="5">
    <source>
        <dbReference type="ARBA" id="ARBA00022967"/>
    </source>
</evidence>
<dbReference type="Proteomes" id="UP000479043">
    <property type="component" value="Unassembled WGS sequence"/>
</dbReference>
<dbReference type="InterPro" id="IPR059000">
    <property type="entry name" value="ATPase_P-type_domA"/>
</dbReference>
<dbReference type="Gene3D" id="3.40.50.1000">
    <property type="entry name" value="HAD superfamily/HAD-like"/>
    <property type="match status" value="1"/>
</dbReference>
<evidence type="ECO:0000313" key="11">
    <source>
        <dbReference type="Proteomes" id="UP000479043"/>
    </source>
</evidence>
<evidence type="ECO:0000313" key="10">
    <source>
        <dbReference type="EMBL" id="MYM57223.1"/>
    </source>
</evidence>
<dbReference type="SFLD" id="SFLDS00003">
    <property type="entry name" value="Haloacid_Dehalogenase"/>
    <property type="match status" value="1"/>
</dbReference>
<feature type="transmembrane region" description="Helical" evidence="8">
    <location>
        <begin position="227"/>
        <end position="245"/>
    </location>
</feature>
<name>A0A6L8LNS0_9RHOB</name>
<evidence type="ECO:0000256" key="1">
    <source>
        <dbReference type="ARBA" id="ARBA00004141"/>
    </source>
</evidence>
<dbReference type="Pfam" id="PF00122">
    <property type="entry name" value="E1-E2_ATPase"/>
    <property type="match status" value="1"/>
</dbReference>
<dbReference type="Pfam" id="PF00689">
    <property type="entry name" value="Cation_ATPase_C"/>
    <property type="match status" value="1"/>
</dbReference>
<dbReference type="InterPro" id="IPR006068">
    <property type="entry name" value="ATPase_P-typ_cation-transptr_C"/>
</dbReference>
<keyword evidence="11" id="KW-1185">Reference proteome</keyword>
<feature type="transmembrane region" description="Helical" evidence="8">
    <location>
        <begin position="801"/>
        <end position="819"/>
    </location>
</feature>
<reference evidence="10 11" key="1">
    <citation type="submission" date="2020-01" db="EMBL/GenBank/DDBJ databases">
        <authorList>
            <person name="Chen S."/>
        </authorList>
    </citation>
    <scope>NUCLEOTIDE SEQUENCE [LARGE SCALE GENOMIC DNA]</scope>
    <source>
        <strain evidence="10 11">GS-10</strain>
    </source>
</reference>
<feature type="transmembrane region" description="Helical" evidence="8">
    <location>
        <begin position="46"/>
        <end position="65"/>
    </location>
</feature>
<dbReference type="InterPro" id="IPR008250">
    <property type="entry name" value="ATPase_P-typ_transduc_dom_A_sf"/>
</dbReference>
<organism evidence="10 11">
    <name type="scientific">Thalassovita mangrovi</name>
    <dbReference type="NCBI Taxonomy" id="2692236"/>
    <lineage>
        <taxon>Bacteria</taxon>
        <taxon>Pseudomonadati</taxon>
        <taxon>Pseudomonadota</taxon>
        <taxon>Alphaproteobacteria</taxon>
        <taxon>Rhodobacterales</taxon>
        <taxon>Roseobacteraceae</taxon>
        <taxon>Thalassovita</taxon>
    </lineage>
</organism>
<dbReference type="GO" id="GO:0016887">
    <property type="term" value="F:ATP hydrolysis activity"/>
    <property type="evidence" value="ECO:0007669"/>
    <property type="project" value="InterPro"/>
</dbReference>
<dbReference type="Gene3D" id="1.20.1110.10">
    <property type="entry name" value="Calcium-transporting ATPase, transmembrane domain"/>
    <property type="match status" value="1"/>
</dbReference>
<evidence type="ECO:0000259" key="9">
    <source>
        <dbReference type="SMART" id="SM00831"/>
    </source>
</evidence>
<dbReference type="GO" id="GO:0016020">
    <property type="term" value="C:membrane"/>
    <property type="evidence" value="ECO:0007669"/>
    <property type="project" value="UniProtKB-SubCell"/>
</dbReference>
<evidence type="ECO:0000256" key="2">
    <source>
        <dbReference type="ARBA" id="ARBA00022692"/>
    </source>
</evidence>
<feature type="transmembrane region" description="Helical" evidence="8">
    <location>
        <begin position="732"/>
        <end position="756"/>
    </location>
</feature>
<evidence type="ECO:0000256" key="4">
    <source>
        <dbReference type="ARBA" id="ARBA00022840"/>
    </source>
</evidence>
<dbReference type="SUPFAM" id="SSF81665">
    <property type="entry name" value="Calcium ATPase, transmembrane domain M"/>
    <property type="match status" value="1"/>
</dbReference>
<proteinExistence type="predicted"/>
<accession>A0A6L8LNS0</accession>
<feature type="transmembrane region" description="Helical" evidence="8">
    <location>
        <begin position="257"/>
        <end position="284"/>
    </location>
</feature>
<sequence>MQTDTTPIEANGLTSAEAAKRLQIHGRNIVGEARTTPAWKIFLRQFTGLLVLLLIGAALVALALGEWIDSIAIGMVVILNGVLGFVQEWRAETALAALREMLVGHARVIRDGHPMEIDSRDIVPGDLVLLDAGDQVPADARLVSALELRTDESVLTGESISVSKKPGDGGDAGAVMMGTLVVSGRGEALVSATGPATEFGKIAQLTGSVGEKETNLSRQLGRLGGQLGIASLGLGAAIALTGILAGRDVIEMVMTGLSMAVAIVPEGLPAVVTISLALGAAAMVRQKALARRLQAMETLGSASVICTDKTGTLTENMMTGEVLWIAGRRYEAVGTGYDPAGRILLEGRPHRYGDDPDLADALDVMVGCSHASLYREGSTWHMVGDPTEGALVTFAYKGWTPMPAAAPLEEIPFTSERKRMSMVRWQEDRLVQLAKGAPEHLLEVCSHWRGPKGTAPLTDAVRAEIHAVYEQMADKGLRVIALARREVSEAAVPEADLEFIGLVGMIDPPRPEVKRAIRACRSAGIRVIMITGDGARTARAIADALGLPAERAITGADLEQMDDAALRDVLDGPVLFARTAPEHKMRLVELLQGDGLIVAMTGDGVNDAPALKRADVGVAMGIRGTDVSKDAADLVLLDDNFATLERAIREGRRQFANIRRFVRYLLSSNAGEVIAILANLALGGPLIYLPTQILWMNLVTDGVTALALGLEPGTPDQMAEPPRPAKQGIMDWTAVGLILVFGAYTGSSSLYLFYAFMAEGDAVARTAAFTGMVMFEKVSVFAFRSFTQPCWRLGWFSNPKLIVALVLMVCAQLAAVYWPPLQTLLRTAPLGWEHWQMIGLLCLPLILVPEVIKTLRWLFGPRNGEPEAADATLT</sequence>
<keyword evidence="6 8" id="KW-1133">Transmembrane helix</keyword>
<gene>
    <name evidence="10" type="ORF">GR167_18040</name>
</gene>
<dbReference type="EMBL" id="WWEN01000010">
    <property type="protein sequence ID" value="MYM57223.1"/>
    <property type="molecule type" value="Genomic_DNA"/>
</dbReference>
<dbReference type="SFLD" id="SFLDF00027">
    <property type="entry name" value="p-type_atpase"/>
    <property type="match status" value="1"/>
</dbReference>
<dbReference type="PANTHER" id="PTHR42861">
    <property type="entry name" value="CALCIUM-TRANSPORTING ATPASE"/>
    <property type="match status" value="1"/>
</dbReference>
<dbReference type="Pfam" id="PF13246">
    <property type="entry name" value="Cation_ATPase"/>
    <property type="match status" value="1"/>
</dbReference>
<comment type="caution">
    <text evidence="10">The sequence shown here is derived from an EMBL/GenBank/DDBJ whole genome shotgun (WGS) entry which is preliminary data.</text>
</comment>
<feature type="transmembrane region" description="Helical" evidence="8">
    <location>
        <begin position="71"/>
        <end position="89"/>
    </location>
</feature>
<dbReference type="SUPFAM" id="SSF81660">
    <property type="entry name" value="Metal cation-transporting ATPase, ATP-binding domain N"/>
    <property type="match status" value="1"/>
</dbReference>
<evidence type="ECO:0000256" key="6">
    <source>
        <dbReference type="ARBA" id="ARBA00022989"/>
    </source>
</evidence>
<dbReference type="InterPro" id="IPR023298">
    <property type="entry name" value="ATPase_P-typ_TM_dom_sf"/>
</dbReference>
<dbReference type="InterPro" id="IPR023299">
    <property type="entry name" value="ATPase_P-typ_cyto_dom_N"/>
</dbReference>
<dbReference type="InterPro" id="IPR001757">
    <property type="entry name" value="P_typ_ATPase"/>
</dbReference>
<keyword evidence="3" id="KW-0547">Nucleotide-binding</keyword>
<keyword evidence="2 8" id="KW-0812">Transmembrane</keyword>
<keyword evidence="4" id="KW-0067">ATP-binding</keyword>
<feature type="domain" description="Cation-transporting P-type ATPase N-terminal" evidence="9">
    <location>
        <begin position="2"/>
        <end position="66"/>
    </location>
</feature>
<dbReference type="SUPFAM" id="SSF81653">
    <property type="entry name" value="Calcium ATPase, transduction domain A"/>
    <property type="match status" value="1"/>
</dbReference>
<dbReference type="SFLD" id="SFLDG00002">
    <property type="entry name" value="C1.7:_P-type_atpase_like"/>
    <property type="match status" value="1"/>
</dbReference>
<dbReference type="GO" id="GO:0005524">
    <property type="term" value="F:ATP binding"/>
    <property type="evidence" value="ECO:0007669"/>
    <property type="project" value="UniProtKB-KW"/>
</dbReference>
<dbReference type="SUPFAM" id="SSF56784">
    <property type="entry name" value="HAD-like"/>
    <property type="match status" value="1"/>
</dbReference>
<dbReference type="NCBIfam" id="TIGR01494">
    <property type="entry name" value="ATPase_P-type"/>
    <property type="match status" value="3"/>
</dbReference>
<feature type="transmembrane region" description="Helical" evidence="8">
    <location>
        <begin position="834"/>
        <end position="852"/>
    </location>
</feature>
<dbReference type="AlphaFoldDB" id="A0A6L8LNS0"/>
<dbReference type="PROSITE" id="PS00154">
    <property type="entry name" value="ATPASE_E1_E2"/>
    <property type="match status" value="1"/>
</dbReference>
<keyword evidence="5" id="KW-1278">Translocase</keyword>
<evidence type="ECO:0000256" key="3">
    <source>
        <dbReference type="ARBA" id="ARBA00022741"/>
    </source>
</evidence>
<dbReference type="RefSeq" id="WP_160975134.1">
    <property type="nucleotide sequence ID" value="NZ_WWEN01000010.1"/>
</dbReference>
<dbReference type="InterPro" id="IPR018303">
    <property type="entry name" value="ATPase_P-typ_P_site"/>
</dbReference>
<evidence type="ECO:0000256" key="8">
    <source>
        <dbReference type="SAM" id="Phobius"/>
    </source>
</evidence>
<dbReference type="PRINTS" id="PR00120">
    <property type="entry name" value="HATPASE"/>
</dbReference>
<dbReference type="Gene3D" id="3.40.1110.10">
    <property type="entry name" value="Calcium-transporting ATPase, cytoplasmic domain N"/>
    <property type="match status" value="1"/>
</dbReference>
<comment type="subcellular location">
    <subcellularLocation>
        <location evidence="1">Membrane</location>
        <topology evidence="1">Multi-pass membrane protein</topology>
    </subcellularLocation>
</comment>
<dbReference type="SMART" id="SM00831">
    <property type="entry name" value="Cation_ATPase_N"/>
    <property type="match status" value="1"/>
</dbReference>
<dbReference type="InterPro" id="IPR023214">
    <property type="entry name" value="HAD_sf"/>
</dbReference>
<evidence type="ECO:0000256" key="7">
    <source>
        <dbReference type="ARBA" id="ARBA00023136"/>
    </source>
</evidence>
<dbReference type="Pfam" id="PF00690">
    <property type="entry name" value="Cation_ATPase_N"/>
    <property type="match status" value="1"/>
</dbReference>
<dbReference type="Gene3D" id="2.70.150.10">
    <property type="entry name" value="Calcium-transporting ATPase, cytoplasmic transduction domain A"/>
    <property type="match status" value="1"/>
</dbReference>
<dbReference type="InterPro" id="IPR044492">
    <property type="entry name" value="P_typ_ATPase_HD_dom"/>
</dbReference>
<dbReference type="GO" id="GO:0015662">
    <property type="term" value="F:P-type ion transporter activity"/>
    <property type="evidence" value="ECO:0007669"/>
    <property type="project" value="UniProtKB-ARBA"/>
</dbReference>
<dbReference type="FunFam" id="3.40.50.1000:FF:000083">
    <property type="entry name" value="Sodium/potassium-transporting ATPase subunit alpha"/>
    <property type="match status" value="1"/>
</dbReference>
<dbReference type="PRINTS" id="PR00119">
    <property type="entry name" value="CATATPASE"/>
</dbReference>
<keyword evidence="7 8" id="KW-0472">Membrane</keyword>